<reference evidence="2" key="1">
    <citation type="submission" date="2016-11" db="EMBL/GenBank/DDBJ databases">
        <title>The genome sequence of Colletotrichum cuscutae.</title>
        <authorList>
            <person name="Baroncelli R."/>
        </authorList>
    </citation>
    <scope>NUCLEOTIDE SEQUENCE</scope>
    <source>
        <strain evidence="2">IMI 304802</strain>
    </source>
</reference>
<evidence type="ECO:0008006" key="4">
    <source>
        <dbReference type="Google" id="ProtNLM"/>
    </source>
</evidence>
<gene>
    <name evidence="2" type="ORF">CCUS01_07437</name>
</gene>
<proteinExistence type="predicted"/>
<dbReference type="AlphaFoldDB" id="A0AAI9UWM1"/>
<dbReference type="EMBL" id="MPDP01000261">
    <property type="protein sequence ID" value="KAK1466089.1"/>
    <property type="molecule type" value="Genomic_DNA"/>
</dbReference>
<evidence type="ECO:0000313" key="2">
    <source>
        <dbReference type="EMBL" id="KAK1466089.1"/>
    </source>
</evidence>
<name>A0AAI9UWM1_9PEZI</name>
<keyword evidence="1" id="KW-0732">Signal</keyword>
<keyword evidence="3" id="KW-1185">Reference proteome</keyword>
<feature type="chain" id="PRO_5042541349" description="Secreted in xylem 5" evidence="1">
    <location>
        <begin position="19"/>
        <end position="120"/>
    </location>
</feature>
<dbReference type="Proteomes" id="UP001239213">
    <property type="component" value="Unassembled WGS sequence"/>
</dbReference>
<sequence length="120" mass="13048">MHILSASSMLALCSIVLAKNHQFCACQSATDGSINIDATAQVRSLHSTEYLWGQAEGDYWVAHDKGPGPRFAGAFLEAAYGWIDGRAFYNLCRNFGGGDSTCFDCSKWHNVNAAIYCDVS</sequence>
<evidence type="ECO:0000256" key="1">
    <source>
        <dbReference type="SAM" id="SignalP"/>
    </source>
</evidence>
<evidence type="ECO:0000313" key="3">
    <source>
        <dbReference type="Proteomes" id="UP001239213"/>
    </source>
</evidence>
<accession>A0AAI9UWM1</accession>
<feature type="signal peptide" evidence="1">
    <location>
        <begin position="1"/>
        <end position="18"/>
    </location>
</feature>
<organism evidence="2 3">
    <name type="scientific">Colletotrichum cuscutae</name>
    <dbReference type="NCBI Taxonomy" id="1209917"/>
    <lineage>
        <taxon>Eukaryota</taxon>
        <taxon>Fungi</taxon>
        <taxon>Dikarya</taxon>
        <taxon>Ascomycota</taxon>
        <taxon>Pezizomycotina</taxon>
        <taxon>Sordariomycetes</taxon>
        <taxon>Hypocreomycetidae</taxon>
        <taxon>Glomerellales</taxon>
        <taxon>Glomerellaceae</taxon>
        <taxon>Colletotrichum</taxon>
        <taxon>Colletotrichum acutatum species complex</taxon>
    </lineage>
</organism>
<protein>
    <recommendedName>
        <fullName evidence="4">Secreted in xylem 5</fullName>
    </recommendedName>
</protein>
<comment type="caution">
    <text evidence="2">The sequence shown here is derived from an EMBL/GenBank/DDBJ whole genome shotgun (WGS) entry which is preliminary data.</text>
</comment>